<dbReference type="AlphaFoldDB" id="A0A381W7G6"/>
<evidence type="ECO:0000256" key="1">
    <source>
        <dbReference type="SAM" id="Phobius"/>
    </source>
</evidence>
<keyword evidence="1" id="KW-1133">Transmembrane helix</keyword>
<accession>A0A381W7G6</accession>
<organism evidence="2">
    <name type="scientific">marine metagenome</name>
    <dbReference type="NCBI Taxonomy" id="408172"/>
    <lineage>
        <taxon>unclassified sequences</taxon>
        <taxon>metagenomes</taxon>
        <taxon>ecological metagenomes</taxon>
    </lineage>
</organism>
<name>A0A381W7G6_9ZZZZ</name>
<sequence>MALAGKKPFSFWYVAIVFSPWHMPCFFSGSRAAILLIISYPTFVIFFVLSSFVPVISNGPNGFPILMCTRGRTPRKKSSQAVSAP</sequence>
<keyword evidence="1" id="KW-0812">Transmembrane</keyword>
<evidence type="ECO:0000313" key="2">
    <source>
        <dbReference type="EMBL" id="SVA48415.1"/>
    </source>
</evidence>
<dbReference type="EMBL" id="UINC01010925">
    <property type="protein sequence ID" value="SVA48415.1"/>
    <property type="molecule type" value="Genomic_DNA"/>
</dbReference>
<feature type="transmembrane region" description="Helical" evidence="1">
    <location>
        <begin position="12"/>
        <end position="38"/>
    </location>
</feature>
<feature type="transmembrane region" description="Helical" evidence="1">
    <location>
        <begin position="44"/>
        <end position="67"/>
    </location>
</feature>
<reference evidence="2" key="1">
    <citation type="submission" date="2018-05" db="EMBL/GenBank/DDBJ databases">
        <authorList>
            <person name="Lanie J.A."/>
            <person name="Ng W.-L."/>
            <person name="Kazmierczak K.M."/>
            <person name="Andrzejewski T.M."/>
            <person name="Davidsen T.M."/>
            <person name="Wayne K.J."/>
            <person name="Tettelin H."/>
            <person name="Glass J.I."/>
            <person name="Rusch D."/>
            <person name="Podicherti R."/>
            <person name="Tsui H.-C.T."/>
            <person name="Winkler M.E."/>
        </authorList>
    </citation>
    <scope>NUCLEOTIDE SEQUENCE</scope>
</reference>
<protein>
    <submittedName>
        <fullName evidence="2">Uncharacterized protein</fullName>
    </submittedName>
</protein>
<proteinExistence type="predicted"/>
<gene>
    <name evidence="2" type="ORF">METZ01_LOCUS101269</name>
</gene>
<keyword evidence="1" id="KW-0472">Membrane</keyword>